<reference evidence="12 13" key="1">
    <citation type="journal article" date="2011" name="J. Bacteriol.">
        <title>Complete Genome Sequence of Alicyclobacillus acidocaldarius Strain Tc-4-1.</title>
        <authorList>
            <person name="Chen Y."/>
            <person name="He Y."/>
            <person name="Zhang B."/>
            <person name="Yang J."/>
            <person name="Li W."/>
            <person name="Dong Z."/>
            <person name="Hu S."/>
        </authorList>
    </citation>
    <scope>NUCLEOTIDE SEQUENCE [LARGE SCALE GENOMIC DNA]</scope>
    <source>
        <strain evidence="12 13">Tc-4-1</strain>
    </source>
</reference>
<dbReference type="InterPro" id="IPR039421">
    <property type="entry name" value="Type_1_exporter"/>
</dbReference>
<dbReference type="SUPFAM" id="SSF52540">
    <property type="entry name" value="P-loop containing nucleoside triphosphate hydrolases"/>
    <property type="match status" value="1"/>
</dbReference>
<organism evidence="12 13">
    <name type="scientific">Alicyclobacillus acidocaldarius (strain Tc-4-1)</name>
    <name type="common">Bacillus acidocaldarius</name>
    <dbReference type="NCBI Taxonomy" id="1048834"/>
    <lineage>
        <taxon>Bacteria</taxon>
        <taxon>Bacillati</taxon>
        <taxon>Bacillota</taxon>
        <taxon>Bacilli</taxon>
        <taxon>Bacillales</taxon>
        <taxon>Alicyclobacillaceae</taxon>
        <taxon>Alicyclobacillus</taxon>
    </lineage>
</organism>
<evidence type="ECO:0000256" key="2">
    <source>
        <dbReference type="ARBA" id="ARBA00022448"/>
    </source>
</evidence>
<dbReference type="PANTHER" id="PTHR43394">
    <property type="entry name" value="ATP-DEPENDENT PERMEASE MDL1, MITOCHONDRIAL"/>
    <property type="match status" value="1"/>
</dbReference>
<dbReference type="SMART" id="SM00382">
    <property type="entry name" value="AAA"/>
    <property type="match status" value="1"/>
</dbReference>
<evidence type="ECO:0000256" key="8">
    <source>
        <dbReference type="ARBA" id="ARBA00023136"/>
    </source>
</evidence>
<name>F8IL29_ALIAT</name>
<dbReference type="HOGENOM" id="CLU_000604_84_3_9"/>
<dbReference type="GO" id="GO:0005886">
    <property type="term" value="C:plasma membrane"/>
    <property type="evidence" value="ECO:0007669"/>
    <property type="project" value="UniProtKB-SubCell"/>
</dbReference>
<dbReference type="Gene3D" id="1.20.1560.10">
    <property type="entry name" value="ABC transporter type 1, transmembrane domain"/>
    <property type="match status" value="1"/>
</dbReference>
<dbReference type="CDD" id="cd18547">
    <property type="entry name" value="ABC_6TM_Tm288_like"/>
    <property type="match status" value="1"/>
</dbReference>
<evidence type="ECO:0000313" key="12">
    <source>
        <dbReference type="EMBL" id="AEJ42409.1"/>
    </source>
</evidence>
<feature type="domain" description="ABC transmembrane type-1" evidence="11">
    <location>
        <begin position="1"/>
        <end position="281"/>
    </location>
</feature>
<feature type="transmembrane region" description="Helical" evidence="9">
    <location>
        <begin position="114"/>
        <end position="133"/>
    </location>
</feature>
<dbReference type="FunFam" id="3.40.50.300:FF:000287">
    <property type="entry name" value="Multidrug ABC transporter ATP-binding protein"/>
    <property type="match status" value="1"/>
</dbReference>
<feature type="domain" description="ABC transporter" evidence="10">
    <location>
        <begin position="314"/>
        <end position="548"/>
    </location>
</feature>
<dbReference type="Pfam" id="PF00664">
    <property type="entry name" value="ABC_membrane"/>
    <property type="match status" value="1"/>
</dbReference>
<protein>
    <submittedName>
        <fullName evidence="12">ABC transporter related protein</fullName>
    </submittedName>
</protein>
<keyword evidence="4 9" id="KW-0812">Transmembrane</keyword>
<evidence type="ECO:0000256" key="3">
    <source>
        <dbReference type="ARBA" id="ARBA00022475"/>
    </source>
</evidence>
<proteinExistence type="predicted"/>
<dbReference type="InterPro" id="IPR003439">
    <property type="entry name" value="ABC_transporter-like_ATP-bd"/>
</dbReference>
<dbReference type="Gene3D" id="3.40.50.300">
    <property type="entry name" value="P-loop containing nucleotide triphosphate hydrolases"/>
    <property type="match status" value="1"/>
</dbReference>
<dbReference type="InterPro" id="IPR017871">
    <property type="entry name" value="ABC_transporter-like_CS"/>
</dbReference>
<evidence type="ECO:0000256" key="6">
    <source>
        <dbReference type="ARBA" id="ARBA00022840"/>
    </source>
</evidence>
<comment type="subcellular location">
    <subcellularLocation>
        <location evidence="1">Cell membrane</location>
        <topology evidence="1">Multi-pass membrane protein</topology>
    </subcellularLocation>
</comment>
<dbReference type="CDD" id="cd03254">
    <property type="entry name" value="ABCC_Glucan_exporter_like"/>
    <property type="match status" value="1"/>
</dbReference>
<feature type="transmembrane region" description="Helical" evidence="9">
    <location>
        <begin position="139"/>
        <end position="157"/>
    </location>
</feature>
<keyword evidence="5" id="KW-0547">Nucleotide-binding</keyword>
<sequence length="561" mass="61130">MALATALSSVMSLVAPYLVGRAIDATIQGHDVHRVVSLCAYLAGAYLAGLTSGFIQNLIAAHVSQDATRAMRRDLFSRLLVLPMRFFDARNVGELMSRSTNDLANVSNGLNQTLAQFMASAGTLLGCVAIMFWQSWRMALVALAVVPLTAGATRAVARLTRGHFQTLQRELGQVNGFVEEMIAGIETIQLFHQETRILDSFHTRNERLRKAGMRAQAVAGSMGPAMNLMRNLAYALIALAGGLLAVHGLVSVGTIVSFLNYASQFSQPLNQIANQYNLLQAALAGAERIFEILDEPDDADPPGAVSVQEVKGHIEFRDVSFAYPGGPRVLHHIHLQARPGEKIAIVGHTGSGKTTLVQLLARFYDPDEGDILVDGVDLRHIAKTAWRRKLGLVLQEAQLFSGTIRENIRIGRPDATDDEIEQAAVQANADALIRRLPLGYDTQVGPGGAGLSQGERQLIAIARTLLANPSVLVLDEATSSVDTRTEMRVQEALARLMRGRTSIIIAHRLSTVRRADRIYVMAGGRIVEEGTHEQLVRRCGAYFELCRLQWGAVEQAAQRLR</sequence>
<dbReference type="GO" id="GO:0016887">
    <property type="term" value="F:ATP hydrolysis activity"/>
    <property type="evidence" value="ECO:0007669"/>
    <property type="project" value="InterPro"/>
</dbReference>
<keyword evidence="2" id="KW-0813">Transport</keyword>
<evidence type="ECO:0000313" key="13">
    <source>
        <dbReference type="Proteomes" id="UP000000292"/>
    </source>
</evidence>
<evidence type="ECO:0000256" key="5">
    <source>
        <dbReference type="ARBA" id="ARBA00022741"/>
    </source>
</evidence>
<keyword evidence="7 9" id="KW-1133">Transmembrane helix</keyword>
<dbReference type="Pfam" id="PF00005">
    <property type="entry name" value="ABC_tran"/>
    <property type="match status" value="1"/>
</dbReference>
<dbReference type="InterPro" id="IPR003593">
    <property type="entry name" value="AAA+_ATPase"/>
</dbReference>
<evidence type="ECO:0000256" key="4">
    <source>
        <dbReference type="ARBA" id="ARBA00022692"/>
    </source>
</evidence>
<keyword evidence="3" id="KW-1003">Cell membrane</keyword>
<keyword evidence="8 9" id="KW-0472">Membrane</keyword>
<keyword evidence="6" id="KW-0067">ATP-binding</keyword>
<dbReference type="GO" id="GO:0015421">
    <property type="term" value="F:ABC-type oligopeptide transporter activity"/>
    <property type="evidence" value="ECO:0007669"/>
    <property type="project" value="TreeGrafter"/>
</dbReference>
<dbReference type="SUPFAM" id="SSF90123">
    <property type="entry name" value="ABC transporter transmembrane region"/>
    <property type="match status" value="1"/>
</dbReference>
<dbReference type="PANTHER" id="PTHR43394:SF1">
    <property type="entry name" value="ATP-BINDING CASSETTE SUB-FAMILY B MEMBER 10, MITOCHONDRIAL"/>
    <property type="match status" value="1"/>
</dbReference>
<evidence type="ECO:0000256" key="1">
    <source>
        <dbReference type="ARBA" id="ARBA00004651"/>
    </source>
</evidence>
<dbReference type="EMBL" id="CP002902">
    <property type="protein sequence ID" value="AEJ42409.1"/>
    <property type="molecule type" value="Genomic_DNA"/>
</dbReference>
<dbReference type="InterPro" id="IPR011527">
    <property type="entry name" value="ABC1_TM_dom"/>
</dbReference>
<dbReference type="RefSeq" id="WP_014463319.1">
    <property type="nucleotide sequence ID" value="NC_017167.1"/>
</dbReference>
<dbReference type="InterPro" id="IPR027417">
    <property type="entry name" value="P-loop_NTPase"/>
</dbReference>
<evidence type="ECO:0000256" key="9">
    <source>
        <dbReference type="SAM" id="Phobius"/>
    </source>
</evidence>
<dbReference type="eggNOG" id="COG1132">
    <property type="taxonomic scope" value="Bacteria"/>
</dbReference>
<dbReference type="FunFam" id="1.20.1560.10:FF:000011">
    <property type="entry name" value="Multidrug ABC transporter ATP-binding protein"/>
    <property type="match status" value="1"/>
</dbReference>
<dbReference type="OrthoDB" id="1240423at2"/>
<dbReference type="Proteomes" id="UP000000292">
    <property type="component" value="Chromosome"/>
</dbReference>
<dbReference type="PROSITE" id="PS00211">
    <property type="entry name" value="ABC_TRANSPORTER_1"/>
    <property type="match status" value="1"/>
</dbReference>
<accession>F8IL29</accession>
<evidence type="ECO:0000259" key="11">
    <source>
        <dbReference type="PROSITE" id="PS50929"/>
    </source>
</evidence>
<dbReference type="PATRIC" id="fig|1048834.4.peg.412"/>
<evidence type="ECO:0000256" key="7">
    <source>
        <dbReference type="ARBA" id="ARBA00022989"/>
    </source>
</evidence>
<dbReference type="GO" id="GO:0005524">
    <property type="term" value="F:ATP binding"/>
    <property type="evidence" value="ECO:0007669"/>
    <property type="project" value="UniProtKB-KW"/>
</dbReference>
<dbReference type="STRING" id="1048834.TC41_0443"/>
<feature type="transmembrane region" description="Helical" evidence="9">
    <location>
        <begin position="232"/>
        <end position="259"/>
    </location>
</feature>
<dbReference type="InterPro" id="IPR036640">
    <property type="entry name" value="ABC1_TM_sf"/>
</dbReference>
<dbReference type="PROSITE" id="PS50893">
    <property type="entry name" value="ABC_TRANSPORTER_2"/>
    <property type="match status" value="1"/>
</dbReference>
<feature type="transmembrane region" description="Helical" evidence="9">
    <location>
        <begin position="45"/>
        <end position="63"/>
    </location>
</feature>
<dbReference type="AlphaFoldDB" id="F8IL29"/>
<evidence type="ECO:0000259" key="10">
    <source>
        <dbReference type="PROSITE" id="PS50893"/>
    </source>
</evidence>
<reference evidence="13" key="2">
    <citation type="submission" date="2011-06" db="EMBL/GenBank/DDBJ databases">
        <title>The complete genome sequence of Alicyclobacillus acidocaldarius sp. Tc-4-1.</title>
        <authorList>
            <person name="Chen Y."/>
            <person name="He Y."/>
            <person name="Dong Z."/>
            <person name="Hu S."/>
        </authorList>
    </citation>
    <scope>NUCLEOTIDE SEQUENCE [LARGE SCALE GENOMIC DNA]</scope>
    <source>
        <strain evidence="13">Tc-4-1</strain>
    </source>
</reference>
<dbReference type="PROSITE" id="PS50929">
    <property type="entry name" value="ABC_TM1F"/>
    <property type="match status" value="1"/>
</dbReference>
<dbReference type="KEGG" id="aad:TC41_0443"/>
<gene>
    <name evidence="12" type="ordered locus">TC41_0443</name>
</gene>